<evidence type="ECO:0000313" key="5">
    <source>
        <dbReference type="EMBL" id="EFX02024.1"/>
    </source>
</evidence>
<dbReference type="InterPro" id="IPR027377">
    <property type="entry name" value="ZAR1/RTP1-5-like_Znf-3CxxC"/>
</dbReference>
<keyword evidence="3" id="KW-0862">Zinc</keyword>
<organism evidence="6">
    <name type="scientific">Grosmannia clavigera (strain kw1407 / UAMH 11150)</name>
    <name type="common">Blue stain fungus</name>
    <name type="synonym">Graphiocladiella clavigera</name>
    <dbReference type="NCBI Taxonomy" id="655863"/>
    <lineage>
        <taxon>Eukaryota</taxon>
        <taxon>Fungi</taxon>
        <taxon>Dikarya</taxon>
        <taxon>Ascomycota</taxon>
        <taxon>Pezizomycotina</taxon>
        <taxon>Sordariomycetes</taxon>
        <taxon>Sordariomycetidae</taxon>
        <taxon>Ophiostomatales</taxon>
        <taxon>Ophiostomataceae</taxon>
        <taxon>Leptographium</taxon>
    </lineage>
</organism>
<dbReference type="HOGENOM" id="CLU_089692_1_0_1"/>
<accession>F0XJJ2</accession>
<dbReference type="SMART" id="SM01328">
    <property type="entry name" value="zf-3CxxC"/>
    <property type="match status" value="1"/>
</dbReference>
<dbReference type="GO" id="GO:0008270">
    <property type="term" value="F:zinc ion binding"/>
    <property type="evidence" value="ECO:0007669"/>
    <property type="project" value="UniProtKB-KW"/>
</dbReference>
<dbReference type="eggNOG" id="ENOG502SPG4">
    <property type="taxonomic scope" value="Eukaryota"/>
</dbReference>
<evidence type="ECO:0000313" key="6">
    <source>
        <dbReference type="Proteomes" id="UP000007796"/>
    </source>
</evidence>
<evidence type="ECO:0000256" key="2">
    <source>
        <dbReference type="ARBA" id="ARBA00022771"/>
    </source>
</evidence>
<evidence type="ECO:0000256" key="3">
    <source>
        <dbReference type="ARBA" id="ARBA00022833"/>
    </source>
</evidence>
<dbReference type="OrthoDB" id="8121437at2759"/>
<keyword evidence="1" id="KW-0479">Metal-binding</keyword>
<dbReference type="AlphaFoldDB" id="F0XJJ2"/>
<dbReference type="EMBL" id="GL629782">
    <property type="protein sequence ID" value="EFX02024.1"/>
    <property type="molecule type" value="Genomic_DNA"/>
</dbReference>
<gene>
    <name evidence="5" type="ORF">CMQ_2073</name>
</gene>
<sequence length="168" mass="19119">MAKKKRAGTSGETRTSFTFPDLHDDIASLVLCDSITPWFNAKGNDEDAIKTYCTNVMGRFKCNHRCTGKMWTSKMVAIVIRGYRRNGYNALVFNQRCKGCNGLGTFTLDNDSYIERISYRLKKWAGVIRTVKQEDSIKDGPPHESSLCEGCKRGVCRQRRLHNAYSDF</sequence>
<keyword evidence="6" id="KW-1185">Reference proteome</keyword>
<dbReference type="Pfam" id="PF13695">
    <property type="entry name" value="Zn_ribbon_3CxxC"/>
    <property type="match status" value="1"/>
</dbReference>
<dbReference type="InParanoid" id="F0XJJ2"/>
<dbReference type="Proteomes" id="UP000007796">
    <property type="component" value="Unassembled WGS sequence"/>
</dbReference>
<proteinExistence type="predicted"/>
<dbReference type="RefSeq" id="XP_014171506.1">
    <property type="nucleotide sequence ID" value="XM_014316031.1"/>
</dbReference>
<evidence type="ECO:0000259" key="4">
    <source>
        <dbReference type="SMART" id="SM01328"/>
    </source>
</evidence>
<protein>
    <recommendedName>
        <fullName evidence="4">3CxxC-type domain-containing protein</fullName>
    </recommendedName>
</protein>
<name>F0XJJ2_GROCL</name>
<feature type="domain" description="3CxxC-type" evidence="4">
    <location>
        <begin position="55"/>
        <end position="154"/>
    </location>
</feature>
<reference evidence="5 6" key="1">
    <citation type="journal article" date="2011" name="Proc. Natl. Acad. Sci. U.S.A.">
        <title>Genome and transcriptome analyses of the mountain pine beetle-fungal symbiont Grosmannia clavigera, a lodgepole pine pathogen.</title>
        <authorList>
            <person name="DiGuistini S."/>
            <person name="Wang Y."/>
            <person name="Liao N.Y."/>
            <person name="Taylor G."/>
            <person name="Tanguay P."/>
            <person name="Feau N."/>
            <person name="Henrissat B."/>
            <person name="Chan S.K."/>
            <person name="Hesse-Orce U."/>
            <person name="Alamouti S.M."/>
            <person name="Tsui C.K.M."/>
            <person name="Docking R.T."/>
            <person name="Levasseur A."/>
            <person name="Haridas S."/>
            <person name="Robertson G."/>
            <person name="Birol I."/>
            <person name="Holt R.A."/>
            <person name="Marra M.A."/>
            <person name="Hamelin R.C."/>
            <person name="Hirst M."/>
            <person name="Jones S.J.M."/>
            <person name="Bohlmann J."/>
            <person name="Breuil C."/>
        </authorList>
    </citation>
    <scope>NUCLEOTIDE SEQUENCE [LARGE SCALE GENOMIC DNA]</scope>
    <source>
        <strain evidence="6">kw1407 / UAMH 11150</strain>
    </source>
</reference>
<dbReference type="GeneID" id="25975022"/>
<keyword evidence="2" id="KW-0863">Zinc-finger</keyword>
<evidence type="ECO:0000256" key="1">
    <source>
        <dbReference type="ARBA" id="ARBA00022723"/>
    </source>
</evidence>